<comment type="caution">
    <text evidence="1">The sequence shown here is derived from an EMBL/GenBank/DDBJ whole genome shotgun (WGS) entry which is preliminary data.</text>
</comment>
<dbReference type="Gene3D" id="3.40.225.10">
    <property type="entry name" value="Class II aldolase/adducin N-terminal domain"/>
    <property type="match status" value="1"/>
</dbReference>
<proteinExistence type="predicted"/>
<dbReference type="EMBL" id="BAAAEW010000003">
    <property type="protein sequence ID" value="GAA0740994.1"/>
    <property type="molecule type" value="Genomic_DNA"/>
</dbReference>
<keyword evidence="2" id="KW-1185">Reference proteome</keyword>
<accession>A0ABN1JJA3</accession>
<dbReference type="Proteomes" id="UP001500279">
    <property type="component" value="Unassembled WGS sequence"/>
</dbReference>
<dbReference type="RefSeq" id="WP_231011703.1">
    <property type="nucleotide sequence ID" value="NZ_BAAAEW010000003.1"/>
</dbReference>
<gene>
    <name evidence="1" type="ORF">GCM10009107_03160</name>
</gene>
<evidence type="ECO:0008006" key="3">
    <source>
        <dbReference type="Google" id="ProtNLM"/>
    </source>
</evidence>
<dbReference type="InterPro" id="IPR036409">
    <property type="entry name" value="Aldolase_II/adducin_N_sf"/>
</dbReference>
<evidence type="ECO:0000313" key="1">
    <source>
        <dbReference type="EMBL" id="GAA0740994.1"/>
    </source>
</evidence>
<reference evidence="1 2" key="1">
    <citation type="journal article" date="2019" name="Int. J. Syst. Evol. Microbiol.">
        <title>The Global Catalogue of Microorganisms (GCM) 10K type strain sequencing project: providing services to taxonomists for standard genome sequencing and annotation.</title>
        <authorList>
            <consortium name="The Broad Institute Genomics Platform"/>
            <consortium name="The Broad Institute Genome Sequencing Center for Infectious Disease"/>
            <person name="Wu L."/>
            <person name="Ma J."/>
        </authorList>
    </citation>
    <scope>NUCLEOTIDE SEQUENCE [LARGE SCALE GENOMIC DNA]</scope>
    <source>
        <strain evidence="1 2">JCM 15503</strain>
    </source>
</reference>
<dbReference type="SUPFAM" id="SSF53639">
    <property type="entry name" value="AraD/HMP-PK domain-like"/>
    <property type="match status" value="1"/>
</dbReference>
<organism evidence="1 2">
    <name type="scientific">Ideonella azotifigens</name>
    <dbReference type="NCBI Taxonomy" id="513160"/>
    <lineage>
        <taxon>Bacteria</taxon>
        <taxon>Pseudomonadati</taxon>
        <taxon>Pseudomonadota</taxon>
        <taxon>Betaproteobacteria</taxon>
        <taxon>Burkholderiales</taxon>
        <taxon>Sphaerotilaceae</taxon>
        <taxon>Ideonella</taxon>
    </lineage>
</organism>
<name>A0ABN1JJA3_9BURK</name>
<sequence length="228" mass="24152">MTPSTASMMSSAASDLDAAWWPLFVRLQARGVMGQVGESVASLSLRLPGEEAMWWNSTGTHMPRSVAWQGVNAPAVWPGDARTHAAIYRLRPDVGAIAIGGGPFGLCLPDFGGTMPTVFDEQARHLGRMGPAVNDPAELGRSLAAGGNALLLQGRVVCLGATATRLALNAELFEKCAKAFVLAAATGGKVRPLPWLVRTIANGRLMKDEQRAMARFAQALLPEEAKGY</sequence>
<evidence type="ECO:0000313" key="2">
    <source>
        <dbReference type="Proteomes" id="UP001500279"/>
    </source>
</evidence>
<protein>
    <recommendedName>
        <fullName evidence="3">Ribulose-5-phosphate 4-epimerase/Fuculose-1-phosphate aldolase</fullName>
    </recommendedName>
</protein>